<evidence type="ECO:0000256" key="1">
    <source>
        <dbReference type="ARBA" id="ARBA00023015"/>
    </source>
</evidence>
<dbReference type="SMART" id="SM00524">
    <property type="entry name" value="DWB"/>
    <property type="match status" value="1"/>
</dbReference>
<comment type="caution">
    <text evidence="4">The sequence shown here is derived from an EMBL/GenBank/DDBJ whole genome shotgun (WGS) entry which is preliminary data.</text>
</comment>
<organism evidence="4 5">
    <name type="scientific">Cryptolaemus montrouzieri</name>
    <dbReference type="NCBI Taxonomy" id="559131"/>
    <lineage>
        <taxon>Eukaryota</taxon>
        <taxon>Metazoa</taxon>
        <taxon>Ecdysozoa</taxon>
        <taxon>Arthropoda</taxon>
        <taxon>Hexapoda</taxon>
        <taxon>Insecta</taxon>
        <taxon>Pterygota</taxon>
        <taxon>Neoptera</taxon>
        <taxon>Endopterygota</taxon>
        <taxon>Coleoptera</taxon>
        <taxon>Polyphaga</taxon>
        <taxon>Cucujiformia</taxon>
        <taxon>Coccinelloidea</taxon>
        <taxon>Coccinellidae</taxon>
        <taxon>Scymninae</taxon>
        <taxon>Scymnini</taxon>
        <taxon>Cryptolaemus</taxon>
    </lineage>
</organism>
<dbReference type="GO" id="GO:0050793">
    <property type="term" value="P:regulation of developmental process"/>
    <property type="evidence" value="ECO:0007669"/>
    <property type="project" value="UniProtKB-ARBA"/>
</dbReference>
<dbReference type="AlphaFoldDB" id="A0ABD2NNN2"/>
<feature type="domain" description="MH2" evidence="3">
    <location>
        <begin position="8"/>
        <end position="176"/>
    </location>
</feature>
<gene>
    <name evidence="4" type="ORF">HHI36_017792</name>
</gene>
<keyword evidence="2" id="KW-0804">Transcription</keyword>
<dbReference type="InterPro" id="IPR001132">
    <property type="entry name" value="SMAD_dom_Dwarfin-type"/>
</dbReference>
<evidence type="ECO:0000313" key="4">
    <source>
        <dbReference type="EMBL" id="KAL3280303.1"/>
    </source>
</evidence>
<keyword evidence="5" id="KW-1185">Reference proteome</keyword>
<sequence length="176" mass="19905">SSSNSTTWCKLAYWEMGQRVGPLYPVEHPAVNVFGQVPYGDGLSLETLARHSFSPPDSVTRTRDKIGLGVTISHEGDLVWIYNRSDCPIFVNSLSLEEHEPSSPTRVPADYCLCIFDPIRAAHNNNDWTFRRTQNFGPIDRNSIRLSFVKGWGPSYSRQEITSCPCWLEILLSPCR</sequence>
<dbReference type="InterPro" id="IPR008984">
    <property type="entry name" value="SMAD_FHA_dom_sf"/>
</dbReference>
<protein>
    <recommendedName>
        <fullName evidence="3">MH2 domain-containing protein</fullName>
    </recommendedName>
</protein>
<accession>A0ABD2NNN2</accession>
<evidence type="ECO:0000313" key="5">
    <source>
        <dbReference type="Proteomes" id="UP001516400"/>
    </source>
</evidence>
<feature type="non-terminal residue" evidence="4">
    <location>
        <position position="1"/>
    </location>
</feature>
<dbReference type="PANTHER" id="PTHR13703">
    <property type="entry name" value="SMAD"/>
    <property type="match status" value="1"/>
</dbReference>
<dbReference type="GO" id="GO:0051239">
    <property type="term" value="P:regulation of multicellular organismal process"/>
    <property type="evidence" value="ECO:0007669"/>
    <property type="project" value="UniProtKB-ARBA"/>
</dbReference>
<dbReference type="InterPro" id="IPR017855">
    <property type="entry name" value="SMAD-like_dom_sf"/>
</dbReference>
<dbReference type="PROSITE" id="PS51076">
    <property type="entry name" value="MH2"/>
    <property type="match status" value="1"/>
</dbReference>
<dbReference type="SUPFAM" id="SSF49879">
    <property type="entry name" value="SMAD/FHA domain"/>
    <property type="match status" value="1"/>
</dbReference>
<keyword evidence="1" id="KW-0805">Transcription regulation</keyword>
<dbReference type="InterPro" id="IPR013790">
    <property type="entry name" value="Dwarfin"/>
</dbReference>
<dbReference type="PANTHER" id="PTHR13703:SF54">
    <property type="entry name" value="MOTHERS AGAINST DECAPENTAPLEGIC HOMOLOG"/>
    <property type="match status" value="1"/>
</dbReference>
<evidence type="ECO:0000259" key="3">
    <source>
        <dbReference type="PROSITE" id="PS51076"/>
    </source>
</evidence>
<dbReference type="GO" id="GO:0009791">
    <property type="term" value="P:post-embryonic development"/>
    <property type="evidence" value="ECO:0007669"/>
    <property type="project" value="UniProtKB-ARBA"/>
</dbReference>
<dbReference type="Proteomes" id="UP001516400">
    <property type="component" value="Unassembled WGS sequence"/>
</dbReference>
<proteinExistence type="predicted"/>
<dbReference type="Gene3D" id="2.60.200.10">
    <property type="match status" value="1"/>
</dbReference>
<reference evidence="4 5" key="1">
    <citation type="journal article" date="2021" name="BMC Biol.">
        <title>Horizontally acquired antibacterial genes associated with adaptive radiation of ladybird beetles.</title>
        <authorList>
            <person name="Li H.S."/>
            <person name="Tang X.F."/>
            <person name="Huang Y.H."/>
            <person name="Xu Z.Y."/>
            <person name="Chen M.L."/>
            <person name="Du X.Y."/>
            <person name="Qiu B.Y."/>
            <person name="Chen P.T."/>
            <person name="Zhang W."/>
            <person name="Slipinski A."/>
            <person name="Escalona H.E."/>
            <person name="Waterhouse R.M."/>
            <person name="Zwick A."/>
            <person name="Pang H."/>
        </authorList>
    </citation>
    <scope>NUCLEOTIDE SEQUENCE [LARGE SCALE GENOMIC DNA]</scope>
    <source>
        <strain evidence="4">SYSU2018</strain>
    </source>
</reference>
<dbReference type="EMBL" id="JABFTP020000124">
    <property type="protein sequence ID" value="KAL3280303.1"/>
    <property type="molecule type" value="Genomic_DNA"/>
</dbReference>
<dbReference type="Pfam" id="PF03166">
    <property type="entry name" value="MH2"/>
    <property type="match status" value="1"/>
</dbReference>
<name>A0ABD2NNN2_9CUCU</name>
<evidence type="ECO:0000256" key="2">
    <source>
        <dbReference type="ARBA" id="ARBA00023163"/>
    </source>
</evidence>